<protein>
    <submittedName>
        <fullName evidence="1">Uncharacterized protein</fullName>
    </submittedName>
</protein>
<sequence length="441" mass="49748">MGRAPCCEKVGLKKGRWTAEEDEILMKYIQANGEGSWRSLPKNAGLLRCGKSCRLRWINYLRADLKRGNISPQEEDVIIKLHASLGNRWSLIASHLPGRTDNEIKNYWNSHLSRRINTFRRANSSSDKTPMITDVHVPKARSDNIPPKRKGGKTSRWAMNKNKSYSTQNQKETEKPKESSVSTVNHEDENEKEAVPVPSTPALENEILSTNVEDFMSLEADQEDHKISDAREKESSTDQGFRSSSCSEGREGMQLEEQHPLEHEGINGGEVLCFIDTLDVPDWLLDDGGGIWPLTDERESSILNNKNNNDDVVGGGTGEESEVGRLGTCPNKMAASEEMERVNLSCSNEKREMSSGDQWFSCSSISTTSVFDDNSWDWESALQLDNIVDESQDEYSWVDNKEKLVSWLWEDDHDLESDSQNLGDIDPEKHSAMIAWFLSST</sequence>
<reference evidence="1 2" key="1">
    <citation type="journal article" date="2022" name="DNA Res.">
        <title>Chromosomal-level genome assembly of the orchid tree Bauhinia variegata (Leguminosae; Cercidoideae) supports the allotetraploid origin hypothesis of Bauhinia.</title>
        <authorList>
            <person name="Zhong Y."/>
            <person name="Chen Y."/>
            <person name="Zheng D."/>
            <person name="Pang J."/>
            <person name="Liu Y."/>
            <person name="Luo S."/>
            <person name="Meng S."/>
            <person name="Qian L."/>
            <person name="Wei D."/>
            <person name="Dai S."/>
            <person name="Zhou R."/>
        </authorList>
    </citation>
    <scope>NUCLEOTIDE SEQUENCE [LARGE SCALE GENOMIC DNA]</scope>
    <source>
        <strain evidence="1">BV-YZ2020</strain>
    </source>
</reference>
<accession>A0ACB9KVL2</accession>
<comment type="caution">
    <text evidence="1">The sequence shown here is derived from an EMBL/GenBank/DDBJ whole genome shotgun (WGS) entry which is preliminary data.</text>
</comment>
<keyword evidence="2" id="KW-1185">Reference proteome</keyword>
<proteinExistence type="predicted"/>
<evidence type="ECO:0000313" key="1">
    <source>
        <dbReference type="EMBL" id="KAI4301480.1"/>
    </source>
</evidence>
<organism evidence="1 2">
    <name type="scientific">Bauhinia variegata</name>
    <name type="common">Purple orchid tree</name>
    <name type="synonym">Phanera variegata</name>
    <dbReference type="NCBI Taxonomy" id="167791"/>
    <lineage>
        <taxon>Eukaryota</taxon>
        <taxon>Viridiplantae</taxon>
        <taxon>Streptophyta</taxon>
        <taxon>Embryophyta</taxon>
        <taxon>Tracheophyta</taxon>
        <taxon>Spermatophyta</taxon>
        <taxon>Magnoliopsida</taxon>
        <taxon>eudicotyledons</taxon>
        <taxon>Gunneridae</taxon>
        <taxon>Pentapetalae</taxon>
        <taxon>rosids</taxon>
        <taxon>fabids</taxon>
        <taxon>Fabales</taxon>
        <taxon>Fabaceae</taxon>
        <taxon>Cercidoideae</taxon>
        <taxon>Cercideae</taxon>
        <taxon>Bauhiniinae</taxon>
        <taxon>Bauhinia</taxon>
    </lineage>
</organism>
<dbReference type="EMBL" id="CM039438">
    <property type="protein sequence ID" value="KAI4301480.1"/>
    <property type="molecule type" value="Genomic_DNA"/>
</dbReference>
<gene>
    <name evidence="1" type="ORF">L6164_034756</name>
</gene>
<evidence type="ECO:0000313" key="2">
    <source>
        <dbReference type="Proteomes" id="UP000828941"/>
    </source>
</evidence>
<dbReference type="Proteomes" id="UP000828941">
    <property type="component" value="Chromosome 13"/>
</dbReference>
<name>A0ACB9KVL2_BAUVA</name>